<dbReference type="PANTHER" id="PTHR45953:SF1">
    <property type="entry name" value="IDURONATE 2-SULFATASE"/>
    <property type="match status" value="1"/>
</dbReference>
<dbReference type="Pfam" id="PF00884">
    <property type="entry name" value="Sulfatase"/>
    <property type="match status" value="1"/>
</dbReference>
<dbReference type="Gene3D" id="3.40.720.10">
    <property type="entry name" value="Alkaline Phosphatase, subunit A"/>
    <property type="match status" value="1"/>
</dbReference>
<dbReference type="InterPro" id="IPR017850">
    <property type="entry name" value="Alkaline_phosphatase_core_sf"/>
</dbReference>
<dbReference type="Proteomes" id="UP000067444">
    <property type="component" value="Chromosome"/>
</dbReference>
<dbReference type="InterPro" id="IPR017785">
    <property type="entry name" value="Choline-sulfatase"/>
</dbReference>
<dbReference type="KEGG" id="otm:OSB_22390"/>
<evidence type="ECO:0000256" key="3">
    <source>
        <dbReference type="ARBA" id="ARBA00022801"/>
    </source>
</evidence>
<dbReference type="EMBL" id="CP012160">
    <property type="protein sequence ID" value="AKS46776.1"/>
    <property type="molecule type" value="Genomic_DNA"/>
</dbReference>
<keyword evidence="5" id="KW-1185">Reference proteome</keyword>
<evidence type="ECO:0000256" key="2">
    <source>
        <dbReference type="ARBA" id="ARBA00022723"/>
    </source>
</evidence>
<dbReference type="RefSeq" id="WP_049835052.1">
    <property type="nucleotide sequence ID" value="NZ_CP012160.1"/>
</dbReference>
<protein>
    <submittedName>
        <fullName evidence="4">Choline-sulfatase</fullName>
        <ecNumber evidence="4">3.1.6.6</ecNumber>
    </submittedName>
</protein>
<keyword evidence="2" id="KW-0479">Metal-binding</keyword>
<sequence>MSKPNILIIMVDQLNGTLFPDGPADWLHAPNLKKLAAKSTRFKNAYTASPLCAPGRASFMSGQLPSRTQVYDNAAEFASSIPTYAHHLRRAGYQTCLSGKMHFVGPDQLHGFEERLTTDIYPPDFGWTPDYRKPGERIDWWYHNMGSVTGAGVAEITNQMEYDDEVAYNATRKLYDLSRGHDERPWCLTVSFTHPHDPYVTRKKYWDLYEDCEHLMPDVGPIPYEDQDAHSKRILDANDHENFDITEEQVRRARRAYFANISYLDDKVGEVLQTLEDTRQEATILFVSDHGDMLGDRGLWFKMAFFEGSSRVPLMVCAPQMEAGLLETPVSNIDVTPTLCDLAGVSMEEVMPWTEGMSLVPMGQGVERTEPVAMEYAAEGSYSPLVCLRYGKWKYTRCLLDPDQLFDIESDPNELNNLADVAKHQGTLGQLRAKSEARWDLNAYDEAVRESQARRWVVYESLRNGNYFPWDYQPLQKASERYMRNHMDLNVLEENQRFPRGE</sequence>
<dbReference type="PROSITE" id="PS00149">
    <property type="entry name" value="SULFATASE_2"/>
    <property type="match status" value="1"/>
</dbReference>
<dbReference type="CDD" id="cd16032">
    <property type="entry name" value="choline-sulfatase"/>
    <property type="match status" value="1"/>
</dbReference>
<dbReference type="AlphaFoldDB" id="A0A0K0Y7B6"/>
<dbReference type="GO" id="GO:0005737">
    <property type="term" value="C:cytoplasm"/>
    <property type="evidence" value="ECO:0007669"/>
    <property type="project" value="TreeGrafter"/>
</dbReference>
<dbReference type="PATRIC" id="fig|1458307.3.peg.2258"/>
<dbReference type="InterPro" id="IPR025863">
    <property type="entry name" value="Choline_sulf_C_dom"/>
</dbReference>
<dbReference type="PANTHER" id="PTHR45953">
    <property type="entry name" value="IDURONATE 2-SULFATASE"/>
    <property type="match status" value="1"/>
</dbReference>
<dbReference type="InterPro" id="IPR000917">
    <property type="entry name" value="Sulfatase_N"/>
</dbReference>
<dbReference type="OrthoDB" id="9795675at2"/>
<evidence type="ECO:0000313" key="5">
    <source>
        <dbReference type="Proteomes" id="UP000067444"/>
    </source>
</evidence>
<dbReference type="GO" id="GO:0046872">
    <property type="term" value="F:metal ion binding"/>
    <property type="evidence" value="ECO:0007669"/>
    <property type="project" value="UniProtKB-KW"/>
</dbReference>
<dbReference type="STRING" id="1458307.OSB_22390"/>
<comment type="similarity">
    <text evidence="1">Belongs to the sulfatase family.</text>
</comment>
<dbReference type="EC" id="3.1.6.6" evidence="4"/>
<reference evidence="4 5" key="1">
    <citation type="journal article" date="2015" name="Genome Announc.">
        <title>Closed Genome Sequence of Octadecabacter temperatus SB1, the First Mesophilic Species of the Genus Octadecabacter.</title>
        <authorList>
            <person name="Voget S."/>
            <person name="Billerbeck S."/>
            <person name="Simon M."/>
            <person name="Daniel R."/>
        </authorList>
    </citation>
    <scope>NUCLEOTIDE SEQUENCE [LARGE SCALE GENOMIC DNA]</scope>
    <source>
        <strain evidence="4 5">SB1</strain>
    </source>
</reference>
<accession>A0A0K0Y7B6</accession>
<name>A0A0K0Y7B6_9RHOB</name>
<organism evidence="4 5">
    <name type="scientific">Octadecabacter temperatus</name>
    <dbReference type="NCBI Taxonomy" id="1458307"/>
    <lineage>
        <taxon>Bacteria</taxon>
        <taxon>Pseudomonadati</taxon>
        <taxon>Pseudomonadota</taxon>
        <taxon>Alphaproteobacteria</taxon>
        <taxon>Rhodobacterales</taxon>
        <taxon>Roseobacteraceae</taxon>
        <taxon>Octadecabacter</taxon>
    </lineage>
</organism>
<dbReference type="Pfam" id="PF12411">
    <property type="entry name" value="Choline_sulf_C"/>
    <property type="match status" value="1"/>
</dbReference>
<dbReference type="SUPFAM" id="SSF53649">
    <property type="entry name" value="Alkaline phosphatase-like"/>
    <property type="match status" value="1"/>
</dbReference>
<gene>
    <name evidence="4" type="primary">betC_2</name>
    <name evidence="4" type="ORF">OSB_22390</name>
</gene>
<evidence type="ECO:0000313" key="4">
    <source>
        <dbReference type="EMBL" id="AKS46776.1"/>
    </source>
</evidence>
<keyword evidence="3 4" id="KW-0378">Hydrolase</keyword>
<dbReference type="InterPro" id="IPR024607">
    <property type="entry name" value="Sulfatase_CS"/>
</dbReference>
<dbReference type="NCBIfam" id="TIGR03417">
    <property type="entry name" value="chol_sulfatase"/>
    <property type="match status" value="1"/>
</dbReference>
<proteinExistence type="inferred from homology"/>
<dbReference type="FunFam" id="3.40.720.10:FF:000032">
    <property type="entry name" value="Choline sulfatase"/>
    <property type="match status" value="1"/>
</dbReference>
<dbReference type="GO" id="GO:0047753">
    <property type="term" value="F:choline-sulfatase activity"/>
    <property type="evidence" value="ECO:0007669"/>
    <property type="project" value="UniProtKB-EC"/>
</dbReference>
<evidence type="ECO:0000256" key="1">
    <source>
        <dbReference type="ARBA" id="ARBA00008779"/>
    </source>
</evidence>